<organism evidence="2">
    <name type="scientific">Flavobacterium sp. CFS9</name>
    <dbReference type="NCBI Taxonomy" id="3143118"/>
    <lineage>
        <taxon>Bacteria</taxon>
        <taxon>Pseudomonadati</taxon>
        <taxon>Bacteroidota</taxon>
        <taxon>Flavobacteriia</taxon>
        <taxon>Flavobacteriales</taxon>
        <taxon>Flavobacteriaceae</taxon>
        <taxon>Flavobacterium</taxon>
    </lineage>
</organism>
<evidence type="ECO:0000256" key="1">
    <source>
        <dbReference type="SAM" id="SignalP"/>
    </source>
</evidence>
<protein>
    <recommendedName>
        <fullName evidence="3">T9SS C-terminal target domain-containing protein</fullName>
    </recommendedName>
</protein>
<evidence type="ECO:0008006" key="3">
    <source>
        <dbReference type="Google" id="ProtNLM"/>
    </source>
</evidence>
<proteinExistence type="predicted"/>
<evidence type="ECO:0000313" key="2">
    <source>
        <dbReference type="EMBL" id="BFM41926.1"/>
    </source>
</evidence>
<feature type="signal peptide" evidence="1">
    <location>
        <begin position="1"/>
        <end position="17"/>
    </location>
</feature>
<gene>
    <name evidence="2" type="ORF">CFS9_05670</name>
</gene>
<dbReference type="AlphaFoldDB" id="A0AAT9GXF9"/>
<accession>A0AAT9GXF9</accession>
<reference evidence="2" key="1">
    <citation type="submission" date="2024-05" db="EMBL/GenBank/DDBJ databases">
        <title>Whole-Genome Sequence of CFS9, a Potential Fish Probiotic Isolated from the Body Surface of Silurus asotus.</title>
        <authorList>
            <person name="Kojima M."/>
            <person name="Tobioka K."/>
            <person name="Yokota K."/>
            <person name="Nakatani H."/>
            <person name="Hori K."/>
            <person name="Tamaru Y."/>
            <person name="Okazaki F."/>
        </authorList>
    </citation>
    <scope>NUCLEOTIDE SEQUENCE</scope>
    <source>
        <strain evidence="2">CFS9</strain>
    </source>
</reference>
<dbReference type="RefSeq" id="WP_369617170.1">
    <property type="nucleotide sequence ID" value="NZ_AP031573.1"/>
</dbReference>
<sequence>MIKTFLCFCLTVSFAHAQILGCTDPLSKNYNPSATINDGSCSYKNIHLKPQYSKLLSDSIKETSGLIAFNKLLWTHNDDHDTTIYGLDSLGKIQKKVILKQVTNHDWEEISQDSSFLYLGDFGNNYSGNRTDLNILKIEKKSFLEGNPAIEKISFQYSDQTDFSAKKPNTTNFDCEAFIVSKDSIYLFIKQWKASKTNIYVLPNQSGTHVARLKHTLNTKGLVTGATYLESKKTIVLCGYSKLGKPFLYLLYDFKNTDFLSGNKRRIKLKLPFHQIEGIATLDGLHYYLTNESLVRKPILYVPQQLHYFDLSSLLNSYIHQ</sequence>
<dbReference type="EMBL" id="AP031573">
    <property type="protein sequence ID" value="BFM41926.1"/>
    <property type="molecule type" value="Genomic_DNA"/>
</dbReference>
<feature type="chain" id="PRO_5043580173" description="T9SS C-terminal target domain-containing protein" evidence="1">
    <location>
        <begin position="18"/>
        <end position="321"/>
    </location>
</feature>
<keyword evidence="1" id="KW-0732">Signal</keyword>
<name>A0AAT9GXF9_9FLAO</name>